<feature type="transmembrane region" description="Helical" evidence="5">
    <location>
        <begin position="227"/>
        <end position="250"/>
    </location>
</feature>
<dbReference type="PANTHER" id="PTHR11662">
    <property type="entry name" value="SOLUTE CARRIER FAMILY 17"/>
    <property type="match status" value="1"/>
</dbReference>
<comment type="subcellular location">
    <subcellularLocation>
        <location evidence="1">Membrane</location>
        <topology evidence="1">Multi-pass membrane protein</topology>
    </subcellularLocation>
</comment>
<evidence type="ECO:0000313" key="7">
    <source>
        <dbReference type="EMBL" id="MEJ8848364.1"/>
    </source>
</evidence>
<dbReference type="PROSITE" id="PS50850">
    <property type="entry name" value="MFS"/>
    <property type="match status" value="1"/>
</dbReference>
<evidence type="ECO:0000256" key="5">
    <source>
        <dbReference type="SAM" id="Phobius"/>
    </source>
</evidence>
<dbReference type="Pfam" id="PF07690">
    <property type="entry name" value="MFS_1"/>
    <property type="match status" value="1"/>
</dbReference>
<dbReference type="InterPro" id="IPR011701">
    <property type="entry name" value="MFS"/>
</dbReference>
<feature type="transmembrane region" description="Helical" evidence="5">
    <location>
        <begin position="15"/>
        <end position="41"/>
    </location>
</feature>
<feature type="transmembrane region" description="Helical" evidence="5">
    <location>
        <begin position="262"/>
        <end position="281"/>
    </location>
</feature>
<feature type="domain" description="Major facilitator superfamily (MFS) profile" evidence="6">
    <location>
        <begin position="17"/>
        <end position="421"/>
    </location>
</feature>
<proteinExistence type="predicted"/>
<gene>
    <name evidence="7" type="ORF">WKW82_17030</name>
</gene>
<dbReference type="InterPro" id="IPR036259">
    <property type="entry name" value="MFS_trans_sf"/>
</dbReference>
<protein>
    <submittedName>
        <fullName evidence="7">MFS transporter</fullName>
    </submittedName>
</protein>
<comment type="caution">
    <text evidence="7">The sequence shown here is derived from an EMBL/GenBank/DDBJ whole genome shotgun (WGS) entry which is preliminary data.</text>
</comment>
<keyword evidence="2 5" id="KW-0812">Transmembrane</keyword>
<dbReference type="InterPro" id="IPR050382">
    <property type="entry name" value="MFS_Na/Anion_cotransporter"/>
</dbReference>
<evidence type="ECO:0000256" key="1">
    <source>
        <dbReference type="ARBA" id="ARBA00004141"/>
    </source>
</evidence>
<evidence type="ECO:0000259" key="6">
    <source>
        <dbReference type="PROSITE" id="PS50850"/>
    </source>
</evidence>
<keyword evidence="3 5" id="KW-1133">Transmembrane helix</keyword>
<feature type="transmembrane region" description="Helical" evidence="5">
    <location>
        <begin position="301"/>
        <end position="322"/>
    </location>
</feature>
<name>A0ABU8WLU0_9BURK</name>
<evidence type="ECO:0000256" key="2">
    <source>
        <dbReference type="ARBA" id="ARBA00022692"/>
    </source>
</evidence>
<feature type="transmembrane region" description="Helical" evidence="5">
    <location>
        <begin position="82"/>
        <end position="109"/>
    </location>
</feature>
<keyword evidence="8" id="KW-1185">Reference proteome</keyword>
<feature type="transmembrane region" description="Helical" evidence="5">
    <location>
        <begin position="328"/>
        <end position="349"/>
    </location>
</feature>
<feature type="transmembrane region" description="Helical" evidence="5">
    <location>
        <begin position="361"/>
        <end position="379"/>
    </location>
</feature>
<dbReference type="RefSeq" id="WP_340343493.1">
    <property type="nucleotide sequence ID" value="NZ_JBBKZT010000007.1"/>
</dbReference>
<reference evidence="7 8" key="1">
    <citation type="submission" date="2024-03" db="EMBL/GenBank/DDBJ databases">
        <title>Novel species of the genus Variovorax.</title>
        <authorList>
            <person name="Liu Q."/>
            <person name="Xin Y.-H."/>
        </authorList>
    </citation>
    <scope>NUCLEOTIDE SEQUENCE [LARGE SCALE GENOMIC DNA]</scope>
    <source>
        <strain evidence="7 8">KACC 18900</strain>
    </source>
</reference>
<keyword evidence="4 5" id="KW-0472">Membrane</keyword>
<dbReference type="Gene3D" id="1.20.1250.20">
    <property type="entry name" value="MFS general substrate transporter like domains"/>
    <property type="match status" value="2"/>
</dbReference>
<feature type="transmembrane region" description="Helical" evidence="5">
    <location>
        <begin position="169"/>
        <end position="190"/>
    </location>
</feature>
<accession>A0ABU8WLU0</accession>
<evidence type="ECO:0000256" key="3">
    <source>
        <dbReference type="ARBA" id="ARBA00022989"/>
    </source>
</evidence>
<organism evidence="7 8">
    <name type="scientific">Variovorax rhizosphaerae</name>
    <dbReference type="NCBI Taxonomy" id="1836200"/>
    <lineage>
        <taxon>Bacteria</taxon>
        <taxon>Pseudomonadati</taxon>
        <taxon>Pseudomonadota</taxon>
        <taxon>Betaproteobacteria</taxon>
        <taxon>Burkholderiales</taxon>
        <taxon>Comamonadaceae</taxon>
        <taxon>Variovorax</taxon>
    </lineage>
</organism>
<feature type="transmembrane region" description="Helical" evidence="5">
    <location>
        <begin position="140"/>
        <end position="163"/>
    </location>
</feature>
<dbReference type="EMBL" id="JBBKZT010000007">
    <property type="protein sequence ID" value="MEJ8848364.1"/>
    <property type="molecule type" value="Genomic_DNA"/>
</dbReference>
<dbReference type="SUPFAM" id="SSF103473">
    <property type="entry name" value="MFS general substrate transporter"/>
    <property type="match status" value="1"/>
</dbReference>
<evidence type="ECO:0000313" key="8">
    <source>
        <dbReference type="Proteomes" id="UP001385892"/>
    </source>
</evidence>
<dbReference type="InterPro" id="IPR020846">
    <property type="entry name" value="MFS_dom"/>
</dbReference>
<sequence length="447" mass="46853">MPANHNDYYQPARAWFITVLLALFMLINFIDKVVIGLVAVPMMAELNLSPTEFGWIAGSFFWLFSASGVIGGFIANRVSAKWMLLVMGATWSVAQLPIILSSSIAMLVLSRVLLGIGEGPAAPVAYHACYKWFPDSKRALPVSVVNQGAAVGVLMAGVLIPLITVHWGWRASFLVMAIAGGVWVMVWLVFGAEGRVVDDASTAGGATTTAGAARRLPYRMLLGDPTVIGVLAMNFMAYWGLALTLTWFPAYLQKGLGFDGLTAGRLFAMLTLVNMVCSLGLSWWSQRLMARGVTARKGRAVLSGVALIVGGLMIVAVVLVPMPVMVKVILLSAGGGITGVMFSLAPAMVGSVTPDAQRGAMLAILNSIASIAGVLSPVVTGSLIQSTSGDIASGYEHGFALSGVLLAVGGLIGLLWVHPQKSMVRLARGLPLTPALSQEGRGSKAGG</sequence>
<dbReference type="Proteomes" id="UP001385892">
    <property type="component" value="Unassembled WGS sequence"/>
</dbReference>
<dbReference type="PANTHER" id="PTHR11662:SF450">
    <property type="entry name" value="BLR1003 PROTEIN"/>
    <property type="match status" value="1"/>
</dbReference>
<feature type="transmembrane region" description="Helical" evidence="5">
    <location>
        <begin position="399"/>
        <end position="418"/>
    </location>
</feature>
<feature type="transmembrane region" description="Helical" evidence="5">
    <location>
        <begin position="53"/>
        <end position="76"/>
    </location>
</feature>
<evidence type="ECO:0000256" key="4">
    <source>
        <dbReference type="ARBA" id="ARBA00023136"/>
    </source>
</evidence>